<evidence type="ECO:0000256" key="6">
    <source>
        <dbReference type="ARBA" id="ARBA00022833"/>
    </source>
</evidence>
<dbReference type="InterPro" id="IPR011055">
    <property type="entry name" value="Dup_hybrid_motif"/>
</dbReference>
<dbReference type="InterPro" id="IPR045834">
    <property type="entry name" value="Csd3_N2"/>
</dbReference>
<reference evidence="11 12" key="1">
    <citation type="submission" date="2018-08" db="EMBL/GenBank/DDBJ databases">
        <title>Pallidiluteibacterium maritimus gen. nov., sp. nov., isolated from coastal sediment.</title>
        <authorList>
            <person name="Zhou L.Y."/>
        </authorList>
    </citation>
    <scope>NUCLEOTIDE SEQUENCE [LARGE SCALE GENOMIC DNA]</scope>
    <source>
        <strain evidence="11 12">XSD2</strain>
    </source>
</reference>
<evidence type="ECO:0000256" key="1">
    <source>
        <dbReference type="ARBA" id="ARBA00001947"/>
    </source>
</evidence>
<evidence type="ECO:0000259" key="9">
    <source>
        <dbReference type="Pfam" id="PF01551"/>
    </source>
</evidence>
<evidence type="ECO:0000256" key="5">
    <source>
        <dbReference type="ARBA" id="ARBA00022801"/>
    </source>
</evidence>
<comment type="cofactor">
    <cofactor evidence="1">
        <name>Zn(2+)</name>
        <dbReference type="ChEBI" id="CHEBI:29105"/>
    </cofactor>
</comment>
<keyword evidence="12" id="KW-1185">Reference proteome</keyword>
<keyword evidence="8" id="KW-0732">Signal</keyword>
<feature type="domain" description="M23ase beta-sheet core" evidence="9">
    <location>
        <begin position="282"/>
        <end position="379"/>
    </location>
</feature>
<sequence>MRKNWKVWMTMLGAVVIFMMNACAPKSPPREETTITDTIATIKEPVLKYGLPVDSFNLEDGIVRNNEYLSQILNERGVSMATIDRIARKSKEVFDVRKIKSGGKYTIFSTSDTLNEARYFVYENSAVDYTVFELFDSLGIYQSKKDVETRRTFAQGEVKSSLWNAMIDSNQDPMLAIELSDIFAWTIDFFAIQKGDRFRVIYDEIYVDSTRIGIGTIHAVEFDHYGESNFAFLFDQDERADYFDDKGQSLRKAFLKAPLQFSRISSHFSNSRLHPVLRIRRPHHGVDYAAASGTPVVTIGDGTVVAKAYQAKGGGNYLKIKHNSVYTTTYMHLKGFAKGIANGSRVKQGQVIGYVGATGLATGPHLDFRVQKNGSYVDPLRVKAPPVEPVKEENMPRYMVLKDSMMNELEKIRWADELILPEAGGEIASTSDK</sequence>
<organism evidence="11 12">
    <name type="scientific">Maribellus luteus</name>
    <dbReference type="NCBI Taxonomy" id="2305463"/>
    <lineage>
        <taxon>Bacteria</taxon>
        <taxon>Pseudomonadati</taxon>
        <taxon>Bacteroidota</taxon>
        <taxon>Bacteroidia</taxon>
        <taxon>Marinilabiliales</taxon>
        <taxon>Prolixibacteraceae</taxon>
        <taxon>Maribellus</taxon>
    </lineage>
</organism>
<dbReference type="Proteomes" id="UP000265926">
    <property type="component" value="Unassembled WGS sequence"/>
</dbReference>
<feature type="domain" description="Csd3-like second N-terminal" evidence="10">
    <location>
        <begin position="154"/>
        <end position="269"/>
    </location>
</feature>
<dbReference type="PANTHER" id="PTHR21666">
    <property type="entry name" value="PEPTIDASE-RELATED"/>
    <property type="match status" value="1"/>
</dbReference>
<dbReference type="GO" id="GO:0006508">
    <property type="term" value="P:proteolysis"/>
    <property type="evidence" value="ECO:0007669"/>
    <property type="project" value="UniProtKB-KW"/>
</dbReference>
<accession>A0A399SVD6</accession>
<dbReference type="InterPro" id="IPR050570">
    <property type="entry name" value="Cell_wall_metabolism_enzyme"/>
</dbReference>
<dbReference type="InterPro" id="IPR016047">
    <property type="entry name" value="M23ase_b-sheet_dom"/>
</dbReference>
<evidence type="ECO:0000256" key="7">
    <source>
        <dbReference type="ARBA" id="ARBA00023049"/>
    </source>
</evidence>
<keyword evidence="5" id="KW-0378">Hydrolase</keyword>
<dbReference type="RefSeq" id="WP_119438748.1">
    <property type="nucleotide sequence ID" value="NZ_QWGR01000008.1"/>
</dbReference>
<evidence type="ECO:0000259" key="10">
    <source>
        <dbReference type="Pfam" id="PF19425"/>
    </source>
</evidence>
<evidence type="ECO:0000313" key="11">
    <source>
        <dbReference type="EMBL" id="RIJ47388.1"/>
    </source>
</evidence>
<evidence type="ECO:0000313" key="12">
    <source>
        <dbReference type="Proteomes" id="UP000265926"/>
    </source>
</evidence>
<proteinExistence type="predicted"/>
<dbReference type="EMBL" id="QWGR01000008">
    <property type="protein sequence ID" value="RIJ47388.1"/>
    <property type="molecule type" value="Genomic_DNA"/>
</dbReference>
<dbReference type="Pfam" id="PF19425">
    <property type="entry name" value="Csd3_N2"/>
    <property type="match status" value="1"/>
</dbReference>
<name>A0A399SVD6_9BACT</name>
<keyword evidence="4" id="KW-0479">Metal-binding</keyword>
<gene>
    <name evidence="11" type="ORF">D1614_14835</name>
</gene>
<keyword evidence="6" id="KW-0862">Zinc</keyword>
<evidence type="ECO:0000256" key="2">
    <source>
        <dbReference type="ARBA" id="ARBA00004196"/>
    </source>
</evidence>
<keyword evidence="7" id="KW-0482">Metalloprotease</keyword>
<evidence type="ECO:0000256" key="3">
    <source>
        <dbReference type="ARBA" id="ARBA00022670"/>
    </source>
</evidence>
<dbReference type="OrthoDB" id="9810477at2"/>
<protein>
    <submittedName>
        <fullName evidence="11">M23 family peptidase</fullName>
    </submittedName>
</protein>
<dbReference type="PANTHER" id="PTHR21666:SF288">
    <property type="entry name" value="CELL DIVISION PROTEIN YTFB"/>
    <property type="match status" value="1"/>
</dbReference>
<dbReference type="GO" id="GO:0030313">
    <property type="term" value="C:cell envelope"/>
    <property type="evidence" value="ECO:0007669"/>
    <property type="project" value="UniProtKB-SubCell"/>
</dbReference>
<dbReference type="Pfam" id="PF01551">
    <property type="entry name" value="Peptidase_M23"/>
    <property type="match status" value="1"/>
</dbReference>
<dbReference type="SUPFAM" id="SSF51261">
    <property type="entry name" value="Duplicated hybrid motif"/>
    <property type="match status" value="1"/>
</dbReference>
<feature type="chain" id="PRO_5017230902" evidence="8">
    <location>
        <begin position="25"/>
        <end position="433"/>
    </location>
</feature>
<comment type="subcellular location">
    <subcellularLocation>
        <location evidence="2">Cell envelope</location>
    </subcellularLocation>
</comment>
<dbReference type="Gene3D" id="3.10.450.350">
    <property type="match status" value="1"/>
</dbReference>
<dbReference type="GO" id="GO:0046872">
    <property type="term" value="F:metal ion binding"/>
    <property type="evidence" value="ECO:0007669"/>
    <property type="project" value="UniProtKB-KW"/>
</dbReference>
<keyword evidence="3" id="KW-0645">Protease</keyword>
<dbReference type="AlphaFoldDB" id="A0A399SVD6"/>
<dbReference type="Gene3D" id="2.70.70.10">
    <property type="entry name" value="Glucose Permease (Domain IIA)"/>
    <property type="match status" value="1"/>
</dbReference>
<evidence type="ECO:0000256" key="8">
    <source>
        <dbReference type="SAM" id="SignalP"/>
    </source>
</evidence>
<dbReference type="CDD" id="cd12797">
    <property type="entry name" value="M23_peptidase"/>
    <property type="match status" value="1"/>
</dbReference>
<feature type="signal peptide" evidence="8">
    <location>
        <begin position="1"/>
        <end position="24"/>
    </location>
</feature>
<evidence type="ECO:0000256" key="4">
    <source>
        <dbReference type="ARBA" id="ARBA00022723"/>
    </source>
</evidence>
<comment type="caution">
    <text evidence="11">The sequence shown here is derived from an EMBL/GenBank/DDBJ whole genome shotgun (WGS) entry which is preliminary data.</text>
</comment>
<dbReference type="GO" id="GO:0004222">
    <property type="term" value="F:metalloendopeptidase activity"/>
    <property type="evidence" value="ECO:0007669"/>
    <property type="project" value="TreeGrafter"/>
</dbReference>